<evidence type="ECO:0000256" key="1">
    <source>
        <dbReference type="SAM" id="Phobius"/>
    </source>
</evidence>
<reference evidence="2" key="1">
    <citation type="journal article" date="2022" name="Cladistics">
        <title>Diversification of the phytophagous lineages of true bugs (Insecta: Hemiptera: Heteroptera) shortly after that of the flowering plants.</title>
        <authorList>
            <person name="Ye F."/>
            <person name="Kment P."/>
            <person name="Redei D."/>
            <person name="Luo J.Y."/>
            <person name="Wang Y.H."/>
            <person name="Kuechler S.M."/>
            <person name="Zhang W.W."/>
            <person name="Chen P.P."/>
            <person name="Wu H.Y."/>
            <person name="Wu Y.Z."/>
            <person name="Sun X.Y."/>
            <person name="Ding L."/>
            <person name="Wang Y.R."/>
            <person name="Xie Q."/>
        </authorList>
    </citation>
    <scope>NUCLEOTIDE SEQUENCE</scope>
</reference>
<keyword evidence="2" id="KW-0496">Mitochondrion</keyword>
<keyword evidence="1" id="KW-0472">Membrane</keyword>
<geneLocation type="mitochondrion" evidence="2"/>
<evidence type="ECO:0000313" key="2">
    <source>
        <dbReference type="EMBL" id="UPL65969.1"/>
    </source>
</evidence>
<keyword evidence="1" id="KW-0812">Transmembrane</keyword>
<dbReference type="AlphaFoldDB" id="A0A8T9ZZX6"/>
<organism evidence="2">
    <name type="scientific">Hyalopeplus sp</name>
    <dbReference type="NCBI Taxonomy" id="2931294"/>
    <lineage>
        <taxon>Eukaryota</taxon>
        <taxon>Metazoa</taxon>
        <taxon>Ecdysozoa</taxon>
        <taxon>Arthropoda</taxon>
        <taxon>Hexapoda</taxon>
        <taxon>Insecta</taxon>
        <taxon>Pterygota</taxon>
        <taxon>Neoptera</taxon>
        <taxon>Paraneoptera</taxon>
        <taxon>Hemiptera</taxon>
        <taxon>Heteroptera</taxon>
        <taxon>Panheteroptera</taxon>
        <taxon>Cimicomorpha</taxon>
        <taxon>Miridae</taxon>
        <taxon>Hyalopeplini</taxon>
        <taxon>Hyalopeplus</taxon>
    </lineage>
</organism>
<name>A0A8T9ZZX6_9HEMI</name>
<protein>
    <submittedName>
        <fullName evidence="2">NADH dehydrogenase subunit 6</fullName>
    </submittedName>
</protein>
<feature type="transmembrane region" description="Helical" evidence="1">
    <location>
        <begin position="80"/>
        <end position="99"/>
    </location>
</feature>
<proteinExistence type="predicted"/>
<keyword evidence="1" id="KW-1133">Transmembrane helix</keyword>
<feature type="transmembrane region" description="Helical" evidence="1">
    <location>
        <begin position="45"/>
        <end position="68"/>
    </location>
</feature>
<accession>A0A8T9ZZX6</accession>
<dbReference type="EMBL" id="MW619698">
    <property type="protein sequence ID" value="UPL65969.1"/>
    <property type="molecule type" value="Genomic_DNA"/>
</dbReference>
<sequence length="163" mass="19250">MTLIMMMMTLISMMMMYVTHPLSMGLLLILQTIMTSIMTGLMMNTFWMSYILIISMLSGALVLFIYMSSVASNEKFMTSTSMWTVFMTMTIIGMLFLFLEEKMIIKNNYFSMEMMNNDFFPINKMFNMEYKYLIIMMVLYLLYTMIVSTHLVNIFEGPMRMKT</sequence>
<feature type="transmembrane region" description="Helical" evidence="1">
    <location>
        <begin position="132"/>
        <end position="155"/>
    </location>
</feature>